<keyword evidence="13" id="KW-0238">DNA-binding</keyword>
<dbReference type="InterPro" id="IPR035937">
    <property type="entry name" value="FPG_N"/>
</dbReference>
<dbReference type="eggNOG" id="COG0266">
    <property type="taxonomic scope" value="Bacteria"/>
</dbReference>
<dbReference type="InterPro" id="IPR020629">
    <property type="entry name" value="FPG_Glyclase"/>
</dbReference>
<dbReference type="PANTHER" id="PTHR22993">
    <property type="entry name" value="FORMAMIDOPYRIMIDINE-DNA GLYCOSYLASE"/>
    <property type="match status" value="1"/>
</dbReference>
<evidence type="ECO:0000256" key="11">
    <source>
        <dbReference type="ARBA" id="ARBA00022801"/>
    </source>
</evidence>
<dbReference type="AlphaFoldDB" id="A0A0H3LZB0"/>
<dbReference type="PANTHER" id="PTHR22993:SF9">
    <property type="entry name" value="FORMAMIDOPYRIMIDINE-DNA GLYCOSYLASE"/>
    <property type="match status" value="1"/>
</dbReference>
<dbReference type="Gene3D" id="3.20.190.10">
    <property type="entry name" value="MutM-like, N-terminal"/>
    <property type="match status" value="1"/>
</dbReference>
<evidence type="ECO:0000256" key="18">
    <source>
        <dbReference type="ARBA" id="ARBA00030638"/>
    </source>
</evidence>
<dbReference type="InterPro" id="IPR015886">
    <property type="entry name" value="H2TH_FPG"/>
</dbReference>
<dbReference type="PROSITE" id="PS01242">
    <property type="entry name" value="ZF_FPG_1"/>
    <property type="match status" value="1"/>
</dbReference>
<dbReference type="GeneID" id="33057942"/>
<dbReference type="CDD" id="cd08966">
    <property type="entry name" value="EcFpg-like_N"/>
    <property type="match status" value="1"/>
</dbReference>
<dbReference type="GO" id="GO:0006284">
    <property type="term" value="P:base-excision repair"/>
    <property type="evidence" value="ECO:0007669"/>
    <property type="project" value="InterPro"/>
</dbReference>
<evidence type="ECO:0000256" key="9">
    <source>
        <dbReference type="ARBA" id="ARBA00022763"/>
    </source>
</evidence>
<feature type="domain" description="Formamidopyrimidine-DNA glycosylase catalytic" evidence="22">
    <location>
        <begin position="2"/>
        <end position="113"/>
    </location>
</feature>
<comment type="catalytic activity">
    <reaction evidence="1">
        <text>Hydrolysis of DNA containing ring-opened 7-methylguanine residues, releasing 2,6-diamino-4-hydroxy-5-(N-methyl)formamidopyrimidine.</text>
        <dbReference type="EC" id="3.2.2.23"/>
    </reaction>
</comment>
<keyword evidence="9" id="KW-0227">DNA damage</keyword>
<evidence type="ECO:0000256" key="7">
    <source>
        <dbReference type="ARBA" id="ARBA00016240"/>
    </source>
</evidence>
<dbReference type="SUPFAM" id="SSF81624">
    <property type="entry name" value="N-terminal domain of MutM-like DNA repair proteins"/>
    <property type="match status" value="1"/>
</dbReference>
<dbReference type="InterPro" id="IPR010979">
    <property type="entry name" value="Ribosomal_uS13-like_H2TH"/>
</dbReference>
<keyword evidence="11" id="KW-0378">Hydrolase</keyword>
<reference evidence="23 24" key="1">
    <citation type="journal article" date="2006" name="J. Bacteriol.">
        <title>Comparative genomic analysis of three strains of Ehrlichia ruminantium reveals an active process of genome size plasticity.</title>
        <authorList>
            <person name="Frutos R."/>
            <person name="Viari A."/>
            <person name="Ferraz C."/>
            <person name="Morgat A."/>
            <person name="Eychenie S."/>
            <person name="Kandassami Y."/>
            <person name="Chantal I."/>
            <person name="Bensaid A."/>
            <person name="Coissac E."/>
            <person name="Vachiery N."/>
            <person name="Demaille J."/>
            <person name="Martinez D."/>
        </authorList>
    </citation>
    <scope>NUCLEOTIDE SEQUENCE [LARGE SCALE GENOMIC DNA]</scope>
    <source>
        <strain evidence="23 24">Welgevonden</strain>
    </source>
</reference>
<evidence type="ECO:0000256" key="8">
    <source>
        <dbReference type="ARBA" id="ARBA00022723"/>
    </source>
</evidence>
<dbReference type="EC" id="3.2.2.23" evidence="5"/>
<keyword evidence="16" id="KW-0511">Multifunctional enzyme</keyword>
<dbReference type="SUPFAM" id="SSF57716">
    <property type="entry name" value="Glucocorticoid receptor-like (DNA-binding domain)"/>
    <property type="match status" value="1"/>
</dbReference>
<dbReference type="Proteomes" id="UP000001021">
    <property type="component" value="Chromosome"/>
</dbReference>
<keyword evidence="17 23" id="KW-0326">Glycosidase</keyword>
<evidence type="ECO:0000256" key="1">
    <source>
        <dbReference type="ARBA" id="ARBA00001668"/>
    </source>
</evidence>
<keyword evidence="24" id="KW-1185">Reference proteome</keyword>
<accession>A0A0H3LZB0</accession>
<evidence type="ECO:0000256" key="17">
    <source>
        <dbReference type="ARBA" id="ARBA00023295"/>
    </source>
</evidence>
<evidence type="ECO:0000259" key="22">
    <source>
        <dbReference type="PROSITE" id="PS51068"/>
    </source>
</evidence>
<dbReference type="InterPro" id="IPR000214">
    <property type="entry name" value="Znf_DNA_glyclase/AP_lyase"/>
</dbReference>
<evidence type="ECO:0000256" key="12">
    <source>
        <dbReference type="ARBA" id="ARBA00022833"/>
    </source>
</evidence>
<evidence type="ECO:0000313" key="23">
    <source>
        <dbReference type="EMBL" id="CAI26946.1"/>
    </source>
</evidence>
<dbReference type="GO" id="GO:0140078">
    <property type="term" value="F:class I DNA-(apurinic or apyrimidinic site) endonuclease activity"/>
    <property type="evidence" value="ECO:0007669"/>
    <property type="project" value="UniProtKB-EC"/>
</dbReference>
<dbReference type="KEGG" id="eru:Erum4330"/>
<evidence type="ECO:0000256" key="5">
    <source>
        <dbReference type="ARBA" id="ARBA00012024"/>
    </source>
</evidence>
<protein>
    <recommendedName>
        <fullName evidence="7">Formamidopyrimidine-DNA glycosylase</fullName>
        <ecNumber evidence="5">3.2.2.23</ecNumber>
        <ecNumber evidence="6">4.2.99.18</ecNumber>
    </recommendedName>
    <alternativeName>
        <fullName evidence="18">DNA-(apurinic or apyrimidinic site) lyase MutM</fullName>
    </alternativeName>
</protein>
<evidence type="ECO:0000256" key="16">
    <source>
        <dbReference type="ARBA" id="ARBA00023268"/>
    </source>
</evidence>
<dbReference type="PROSITE" id="PS51066">
    <property type="entry name" value="ZF_FPG_2"/>
    <property type="match status" value="1"/>
</dbReference>
<evidence type="ECO:0000256" key="20">
    <source>
        <dbReference type="PROSITE-ProRule" id="PRU00391"/>
    </source>
</evidence>
<evidence type="ECO:0000256" key="15">
    <source>
        <dbReference type="ARBA" id="ARBA00023239"/>
    </source>
</evidence>
<dbReference type="EMBL" id="CR925678">
    <property type="protein sequence ID" value="CAI26946.1"/>
    <property type="molecule type" value="Genomic_DNA"/>
</dbReference>
<evidence type="ECO:0000256" key="4">
    <source>
        <dbReference type="ARBA" id="ARBA00011245"/>
    </source>
</evidence>
<organism evidence="23 24">
    <name type="scientific">Ehrlichia ruminantium (strain Welgevonden)</name>
    <dbReference type="NCBI Taxonomy" id="254945"/>
    <lineage>
        <taxon>Bacteria</taxon>
        <taxon>Pseudomonadati</taxon>
        <taxon>Pseudomonadota</taxon>
        <taxon>Alphaproteobacteria</taxon>
        <taxon>Rickettsiales</taxon>
        <taxon>Anaplasmataceae</taxon>
        <taxon>Ehrlichia</taxon>
    </lineage>
</organism>
<dbReference type="FunFam" id="1.10.8.50:FF:000003">
    <property type="entry name" value="Formamidopyrimidine-DNA glycosylase"/>
    <property type="match status" value="1"/>
</dbReference>
<evidence type="ECO:0000256" key="6">
    <source>
        <dbReference type="ARBA" id="ARBA00012720"/>
    </source>
</evidence>
<comment type="subunit">
    <text evidence="4">Monomer.</text>
</comment>
<dbReference type="SUPFAM" id="SSF46946">
    <property type="entry name" value="S13-like H2TH domain"/>
    <property type="match status" value="1"/>
</dbReference>
<dbReference type="HOGENOM" id="CLU_038423_1_1_5"/>
<keyword evidence="15" id="KW-0456">Lyase</keyword>
<gene>
    <name evidence="23" type="primary">mutM</name>
    <name evidence="23" type="ordered locus">ERWE_CDS_04520</name>
</gene>
<dbReference type="Gene3D" id="1.10.8.50">
    <property type="match status" value="1"/>
</dbReference>
<dbReference type="GO" id="GO:0003684">
    <property type="term" value="F:damaged DNA binding"/>
    <property type="evidence" value="ECO:0007669"/>
    <property type="project" value="InterPro"/>
</dbReference>
<evidence type="ECO:0000256" key="13">
    <source>
        <dbReference type="ARBA" id="ARBA00023125"/>
    </source>
</evidence>
<dbReference type="GO" id="GO:0034039">
    <property type="term" value="F:8-oxo-7,8-dihydroguanine DNA N-glycosylase activity"/>
    <property type="evidence" value="ECO:0007669"/>
    <property type="project" value="TreeGrafter"/>
</dbReference>
<keyword evidence="8" id="KW-0479">Metal-binding</keyword>
<dbReference type="Pfam" id="PF06827">
    <property type="entry name" value="zf-FPG_IleRS"/>
    <property type="match status" value="1"/>
</dbReference>
<evidence type="ECO:0000313" key="24">
    <source>
        <dbReference type="Proteomes" id="UP000001021"/>
    </source>
</evidence>
<evidence type="ECO:0000259" key="21">
    <source>
        <dbReference type="PROSITE" id="PS51066"/>
    </source>
</evidence>
<evidence type="ECO:0000256" key="14">
    <source>
        <dbReference type="ARBA" id="ARBA00023204"/>
    </source>
</evidence>
<evidence type="ECO:0000256" key="19">
    <source>
        <dbReference type="ARBA" id="ARBA00044632"/>
    </source>
</evidence>
<keyword evidence="10 20" id="KW-0863">Zinc-finger</keyword>
<dbReference type="RefSeq" id="WP_011155115.1">
    <property type="nucleotide sequence ID" value="NC_005295.2"/>
</dbReference>
<dbReference type="InterPro" id="IPR015887">
    <property type="entry name" value="DNA_glyclase_Znf_dom_DNA_BS"/>
</dbReference>
<dbReference type="PROSITE" id="PS51068">
    <property type="entry name" value="FPG_CAT"/>
    <property type="match status" value="1"/>
</dbReference>
<sequence length="269" mass="31005">MPELPEVEVVCKILSTKIVGKTILKIQINRYDLRTQITEKLADIVQGCYISKILRKGKYIIFILNNQYYIVIHLGMSGTLICNHDYITMKHNHVLFFFNDNQILVFNDPRRFGSLTLLTYEQYLEFFKDFGIDPLSDNFNTEYLYSSFNRKTSIKSLLMNNKIITGIGNIYSTESLFMAKVLPTKLTTNISQLECTTIVENLKNILLLSIKHGGSSIRNYISPTGTKGNFQNYFSVYNRAGLLCYICNNKISMIKQHSRSTFFCSHCQS</sequence>
<dbReference type="InterPro" id="IPR010663">
    <property type="entry name" value="Znf_FPG/IleRS"/>
</dbReference>
<dbReference type="Pfam" id="PF01149">
    <property type="entry name" value="Fapy_DNA_glyco"/>
    <property type="match status" value="1"/>
</dbReference>
<dbReference type="EC" id="4.2.99.18" evidence="6"/>
<dbReference type="NCBIfam" id="TIGR00577">
    <property type="entry name" value="fpg"/>
    <property type="match status" value="1"/>
</dbReference>
<evidence type="ECO:0000256" key="10">
    <source>
        <dbReference type="ARBA" id="ARBA00022771"/>
    </source>
</evidence>
<name>A0A0H3LZB0_EHRRW</name>
<dbReference type="SMART" id="SM00898">
    <property type="entry name" value="Fapy_DNA_glyco"/>
    <property type="match status" value="1"/>
</dbReference>
<keyword evidence="14" id="KW-0234">DNA repair</keyword>
<dbReference type="KEGG" id="erw:ERWE_CDS_04520"/>
<keyword evidence="12" id="KW-0862">Zinc</keyword>
<dbReference type="NCBIfam" id="NF002211">
    <property type="entry name" value="PRK01103.1"/>
    <property type="match status" value="1"/>
</dbReference>
<dbReference type="Pfam" id="PF06831">
    <property type="entry name" value="H2TH"/>
    <property type="match status" value="1"/>
</dbReference>
<evidence type="ECO:0000256" key="2">
    <source>
        <dbReference type="ARBA" id="ARBA00001947"/>
    </source>
</evidence>
<dbReference type="InterPro" id="IPR012319">
    <property type="entry name" value="FPG_cat"/>
</dbReference>
<dbReference type="SMART" id="SM01232">
    <property type="entry name" value="H2TH"/>
    <property type="match status" value="1"/>
</dbReference>
<comment type="cofactor">
    <cofactor evidence="2">
        <name>Zn(2+)</name>
        <dbReference type="ChEBI" id="CHEBI:29105"/>
    </cofactor>
</comment>
<feature type="domain" description="FPG-type" evidence="21">
    <location>
        <begin position="235"/>
        <end position="269"/>
    </location>
</feature>
<proteinExistence type="inferred from homology"/>
<comment type="similarity">
    <text evidence="3">Belongs to the FPG family.</text>
</comment>
<comment type="catalytic activity">
    <reaction evidence="19">
        <text>2'-deoxyribonucleotide-(2'-deoxyribose 5'-phosphate)-2'-deoxyribonucleotide-DNA = a 3'-end 2'-deoxyribonucleotide-(2,3-dehydro-2,3-deoxyribose 5'-phosphate)-DNA + a 5'-end 5'-phospho-2'-deoxyribonucleoside-DNA + H(+)</text>
        <dbReference type="Rhea" id="RHEA:66592"/>
        <dbReference type="Rhea" id="RHEA-COMP:13180"/>
        <dbReference type="Rhea" id="RHEA-COMP:16897"/>
        <dbReference type="Rhea" id="RHEA-COMP:17067"/>
        <dbReference type="ChEBI" id="CHEBI:15378"/>
        <dbReference type="ChEBI" id="CHEBI:136412"/>
        <dbReference type="ChEBI" id="CHEBI:157695"/>
        <dbReference type="ChEBI" id="CHEBI:167181"/>
        <dbReference type="EC" id="4.2.99.18"/>
    </reaction>
</comment>
<evidence type="ECO:0000256" key="3">
    <source>
        <dbReference type="ARBA" id="ARBA00009409"/>
    </source>
</evidence>
<dbReference type="GO" id="GO:0008270">
    <property type="term" value="F:zinc ion binding"/>
    <property type="evidence" value="ECO:0007669"/>
    <property type="project" value="UniProtKB-KW"/>
</dbReference>